<protein>
    <submittedName>
        <fullName evidence="1">Uncharacterized protein</fullName>
    </submittedName>
</protein>
<sequence length="140" mass="15275">MKVQELWHFDDRHGERSGYVVVVEVEDLEGFQGGERRWEGFIEDVVREVEVSEVGDERERRWNRAREDIVGDGEVLEVFKETHVRGQSSGEIAAGDVDGDYDGAVGSIGGGANDAIPGAVVCGGCPRGQRVLWVVGNGGF</sequence>
<accession>A0A7C9ABD5</accession>
<name>A0A7C9ABD5_OPUST</name>
<reference evidence="1" key="1">
    <citation type="journal article" date="2013" name="J. Plant Res.">
        <title>Effect of fungi and light on seed germination of three Opuntia species from semiarid lands of central Mexico.</title>
        <authorList>
            <person name="Delgado-Sanchez P."/>
            <person name="Jimenez-Bremont J.F."/>
            <person name="Guerrero-Gonzalez Mde L."/>
            <person name="Flores J."/>
        </authorList>
    </citation>
    <scope>NUCLEOTIDE SEQUENCE</scope>
    <source>
        <tissue evidence="1">Cladode</tissue>
    </source>
</reference>
<dbReference type="AlphaFoldDB" id="A0A7C9ABD5"/>
<proteinExistence type="predicted"/>
<reference evidence="1" key="2">
    <citation type="submission" date="2020-07" db="EMBL/GenBank/DDBJ databases">
        <authorList>
            <person name="Vera ALvarez R."/>
            <person name="Arias-Moreno D.M."/>
            <person name="Jimenez-Jacinto V."/>
            <person name="Jimenez-Bremont J.F."/>
            <person name="Swaminathan K."/>
            <person name="Moose S.P."/>
            <person name="Guerrero-Gonzalez M.L."/>
            <person name="Marino-Ramirez L."/>
            <person name="Landsman D."/>
            <person name="Rodriguez-Kessler M."/>
            <person name="Delgado-Sanchez P."/>
        </authorList>
    </citation>
    <scope>NUCLEOTIDE SEQUENCE</scope>
    <source>
        <tissue evidence="1">Cladode</tissue>
    </source>
</reference>
<organism evidence="1">
    <name type="scientific">Opuntia streptacantha</name>
    <name type="common">Prickly pear cactus</name>
    <name type="synonym">Opuntia cardona</name>
    <dbReference type="NCBI Taxonomy" id="393608"/>
    <lineage>
        <taxon>Eukaryota</taxon>
        <taxon>Viridiplantae</taxon>
        <taxon>Streptophyta</taxon>
        <taxon>Embryophyta</taxon>
        <taxon>Tracheophyta</taxon>
        <taxon>Spermatophyta</taxon>
        <taxon>Magnoliopsida</taxon>
        <taxon>eudicotyledons</taxon>
        <taxon>Gunneridae</taxon>
        <taxon>Pentapetalae</taxon>
        <taxon>Caryophyllales</taxon>
        <taxon>Cactineae</taxon>
        <taxon>Cactaceae</taxon>
        <taxon>Opuntioideae</taxon>
        <taxon>Opuntia</taxon>
    </lineage>
</organism>
<evidence type="ECO:0000313" key="1">
    <source>
        <dbReference type="EMBL" id="MBA4664272.1"/>
    </source>
</evidence>
<dbReference type="EMBL" id="GISG01223190">
    <property type="protein sequence ID" value="MBA4664272.1"/>
    <property type="molecule type" value="Transcribed_RNA"/>
</dbReference>